<evidence type="ECO:0000256" key="1">
    <source>
        <dbReference type="SAM" id="Phobius"/>
    </source>
</evidence>
<sequence>MIIEILTVLFLSLGALFFLIGTIAILRFPDVYCRLHGTTKCDTLGLGLILAGLILYEGATLASVKMVFIIVFVFLTNPVAAHAFARAIYKHGVKLWEKSVVDRYKEQS</sequence>
<dbReference type="Pfam" id="PF03334">
    <property type="entry name" value="PhaG_MnhG_YufB"/>
    <property type="match status" value="1"/>
</dbReference>
<dbReference type="PANTHER" id="PTHR34703:SF1">
    <property type="entry name" value="ANTIPORTER SUBUNIT MNHG2-RELATED"/>
    <property type="match status" value="1"/>
</dbReference>
<comment type="caution">
    <text evidence="2">The sequence shown here is derived from an EMBL/GenBank/DDBJ whole genome shotgun (WGS) entry which is preliminary data.</text>
</comment>
<keyword evidence="1" id="KW-0472">Membrane</keyword>
<organism evidence="2 3">
    <name type="scientific">candidate division NPL-UPA2 bacterium Unc8</name>
    <dbReference type="NCBI Taxonomy" id="1980939"/>
    <lineage>
        <taxon>Bacteria</taxon>
    </lineage>
</organism>
<feature type="transmembrane region" description="Helical" evidence="1">
    <location>
        <begin position="67"/>
        <end position="89"/>
    </location>
</feature>
<dbReference type="EMBL" id="NDHY01000006">
    <property type="protein sequence ID" value="RII00191.1"/>
    <property type="molecule type" value="Genomic_DNA"/>
</dbReference>
<proteinExistence type="predicted"/>
<dbReference type="InterPro" id="IPR005133">
    <property type="entry name" value="PhaG_MnhG_YufB"/>
</dbReference>
<dbReference type="PANTHER" id="PTHR34703">
    <property type="entry name" value="ANTIPORTER SUBUNIT MNHG2-RELATED"/>
    <property type="match status" value="1"/>
</dbReference>
<feature type="transmembrane region" description="Helical" evidence="1">
    <location>
        <begin position="41"/>
        <end position="61"/>
    </location>
</feature>
<feature type="transmembrane region" description="Helical" evidence="1">
    <location>
        <begin position="6"/>
        <end position="29"/>
    </location>
</feature>
<accession>A0A399FVN5</accession>
<name>A0A399FVN5_UNCN2</name>
<evidence type="ECO:0000313" key="3">
    <source>
        <dbReference type="Proteomes" id="UP000266287"/>
    </source>
</evidence>
<dbReference type="Proteomes" id="UP000266287">
    <property type="component" value="Unassembled WGS sequence"/>
</dbReference>
<protein>
    <submittedName>
        <fullName evidence="2">Na+/H+ antiporter subunit G</fullName>
    </submittedName>
</protein>
<keyword evidence="1" id="KW-1133">Transmembrane helix</keyword>
<reference evidence="2 3" key="1">
    <citation type="submission" date="2018-08" db="EMBL/GenBank/DDBJ databases">
        <title>Draft genome of candidate division NPL-UPA2 bacterium Unc8 that adapted to ultra-basic serpentinizing groundwater.</title>
        <authorList>
            <person name="Ishii S."/>
            <person name="Suzuki S."/>
            <person name="Nealson K.H."/>
        </authorList>
    </citation>
    <scope>NUCLEOTIDE SEQUENCE [LARGE SCALE GENOMIC DNA]</scope>
    <source>
        <strain evidence="2">Unc8</strain>
    </source>
</reference>
<gene>
    <name evidence="2" type="ORF">B9J77_03440</name>
</gene>
<dbReference type="NCBIfam" id="TIGR01300">
    <property type="entry name" value="CPA3_mnhG_phaG"/>
    <property type="match status" value="1"/>
</dbReference>
<evidence type="ECO:0000313" key="2">
    <source>
        <dbReference type="EMBL" id="RII00191.1"/>
    </source>
</evidence>
<keyword evidence="1" id="KW-0812">Transmembrane</keyword>
<dbReference type="GO" id="GO:0015385">
    <property type="term" value="F:sodium:proton antiporter activity"/>
    <property type="evidence" value="ECO:0007669"/>
    <property type="project" value="TreeGrafter"/>
</dbReference>
<dbReference type="AlphaFoldDB" id="A0A399FVN5"/>
<dbReference type="NCBIfam" id="NF009314">
    <property type="entry name" value="PRK12674.1-2"/>
    <property type="match status" value="1"/>
</dbReference>